<organism evidence="3 4">
    <name type="scientific">Methanooceanicella nereidis</name>
    <dbReference type="NCBI Taxonomy" id="2052831"/>
    <lineage>
        <taxon>Archaea</taxon>
        <taxon>Methanobacteriati</taxon>
        <taxon>Methanobacteriota</taxon>
        <taxon>Stenosarchaea group</taxon>
        <taxon>Methanomicrobia</taxon>
        <taxon>Methanocellales</taxon>
        <taxon>Methanocellaceae</taxon>
        <taxon>Methanooceanicella</taxon>
    </lineage>
</organism>
<dbReference type="EMBL" id="PGCK01000010">
    <property type="protein sequence ID" value="MCD1295748.1"/>
    <property type="molecule type" value="Genomic_DNA"/>
</dbReference>
<name>A0AAP2RED1_9EURY</name>
<dbReference type="RefSeq" id="WP_230742606.1">
    <property type="nucleotide sequence ID" value="NZ_PGCK01000010.1"/>
</dbReference>
<proteinExistence type="predicted"/>
<comment type="caution">
    <text evidence="3">The sequence shown here is derived from an EMBL/GenBank/DDBJ whole genome shotgun (WGS) entry which is preliminary data.</text>
</comment>
<gene>
    <name evidence="3" type="ORF">CUJ83_12135</name>
</gene>
<evidence type="ECO:0000313" key="4">
    <source>
        <dbReference type="Proteomes" id="UP001320159"/>
    </source>
</evidence>
<evidence type="ECO:0000256" key="2">
    <source>
        <dbReference type="SAM" id="Phobius"/>
    </source>
</evidence>
<keyword evidence="2" id="KW-0812">Transmembrane</keyword>
<evidence type="ECO:0000256" key="1">
    <source>
        <dbReference type="SAM" id="MobiDB-lite"/>
    </source>
</evidence>
<protein>
    <submittedName>
        <fullName evidence="3">Uncharacterized protein</fullName>
    </submittedName>
</protein>
<keyword evidence="2" id="KW-1133">Transmembrane helix</keyword>
<evidence type="ECO:0000313" key="3">
    <source>
        <dbReference type="EMBL" id="MCD1295748.1"/>
    </source>
</evidence>
<dbReference type="AlphaFoldDB" id="A0AAP2RED1"/>
<sequence length="206" mass="23304">MFVKKWYVKVAMILAISLLAAVAMPIVYADENIVLNQEYLRKGTNIKVNLIEVDISEKQLGSKTSPYPLEETKWVRLVYTYENLGDKSEKGYLNIKFLDTDNNEYPMGEVEYTGRDVAPHSFSEVRFIEIPVPKDAVIDRFVIIQGFDETTYNIPQTEKPTPTPAITATPGPTQEPPKTCMPFLPFMIAGSVICIGLAINRYGFKR</sequence>
<accession>A0AAP2RED1</accession>
<keyword evidence="4" id="KW-1185">Reference proteome</keyword>
<feature type="transmembrane region" description="Helical" evidence="2">
    <location>
        <begin position="183"/>
        <end position="204"/>
    </location>
</feature>
<reference evidence="3 4" key="1">
    <citation type="submission" date="2017-11" db="EMBL/GenBank/DDBJ databases">
        <title>Isolation and Characterization of Family Methanocellaceae Species from Potential Methane Hydrate Area Offshore Southwestern Taiwan.</title>
        <authorList>
            <person name="Zhang W.-L."/>
            <person name="Chen W.-C."/>
            <person name="Lai M.-C."/>
            <person name="Chen S.-C."/>
        </authorList>
    </citation>
    <scope>NUCLEOTIDE SEQUENCE [LARGE SCALE GENOMIC DNA]</scope>
    <source>
        <strain evidence="3 4">CWC-04</strain>
    </source>
</reference>
<keyword evidence="2" id="KW-0472">Membrane</keyword>
<dbReference type="Proteomes" id="UP001320159">
    <property type="component" value="Unassembled WGS sequence"/>
</dbReference>
<feature type="region of interest" description="Disordered" evidence="1">
    <location>
        <begin position="154"/>
        <end position="174"/>
    </location>
</feature>